<evidence type="ECO:0000256" key="2">
    <source>
        <dbReference type="ARBA" id="ARBA00022771"/>
    </source>
</evidence>
<feature type="compositionally biased region" description="Low complexity" evidence="5">
    <location>
        <begin position="425"/>
        <end position="434"/>
    </location>
</feature>
<evidence type="ECO:0000313" key="10">
    <source>
        <dbReference type="Proteomes" id="UP000195602"/>
    </source>
</evidence>
<dbReference type="SMART" id="SM00184">
    <property type="entry name" value="RING"/>
    <property type="match status" value="1"/>
</dbReference>
<feature type="domain" description="CTCHY-type" evidence="8">
    <location>
        <begin position="527"/>
        <end position="593"/>
    </location>
</feature>
<dbReference type="PROSITE" id="PS50089">
    <property type="entry name" value="ZF_RING_2"/>
    <property type="match status" value="1"/>
</dbReference>
<feature type="compositionally biased region" description="Basic and acidic residues" evidence="5">
    <location>
        <begin position="226"/>
        <end position="236"/>
    </location>
</feature>
<evidence type="ECO:0000256" key="4">
    <source>
        <dbReference type="PROSITE-ProRule" id="PRU00601"/>
    </source>
</evidence>
<dbReference type="GO" id="GO:0061630">
    <property type="term" value="F:ubiquitin protein ligase activity"/>
    <property type="evidence" value="ECO:0007669"/>
    <property type="project" value="TreeGrafter"/>
</dbReference>
<dbReference type="InterPro" id="IPR001841">
    <property type="entry name" value="Znf_RING"/>
</dbReference>
<accession>A0AA91Q2X1</accession>
<feature type="region of interest" description="Disordered" evidence="5">
    <location>
        <begin position="222"/>
        <end position="246"/>
    </location>
</feature>
<proteinExistence type="predicted"/>
<feature type="compositionally biased region" description="Basic and acidic residues" evidence="5">
    <location>
        <begin position="340"/>
        <end position="419"/>
    </location>
</feature>
<evidence type="ECO:0000256" key="5">
    <source>
        <dbReference type="SAM" id="MobiDB-lite"/>
    </source>
</evidence>
<evidence type="ECO:0000256" key="3">
    <source>
        <dbReference type="ARBA" id="ARBA00022833"/>
    </source>
</evidence>
<feature type="region of interest" description="Disordered" evidence="5">
    <location>
        <begin position="339"/>
        <end position="434"/>
    </location>
</feature>
<evidence type="ECO:0000259" key="7">
    <source>
        <dbReference type="PROSITE" id="PS51266"/>
    </source>
</evidence>
<feature type="domain" description="RING-type" evidence="6">
    <location>
        <begin position="594"/>
        <end position="636"/>
    </location>
</feature>
<dbReference type="KEGG" id="clus:A9F13_04g01749"/>
<dbReference type="InterPro" id="IPR037274">
    <property type="entry name" value="Znf_CHY_sf"/>
</dbReference>
<dbReference type="AlphaFoldDB" id="A0AA91Q2X1"/>
<dbReference type="GO" id="GO:0005634">
    <property type="term" value="C:nucleus"/>
    <property type="evidence" value="ECO:0007669"/>
    <property type="project" value="TreeGrafter"/>
</dbReference>
<dbReference type="CDD" id="cd16464">
    <property type="entry name" value="RING-H2_Pirh2-like"/>
    <property type="match status" value="1"/>
</dbReference>
<feature type="domain" description="CHY-type" evidence="7">
    <location>
        <begin position="456"/>
        <end position="525"/>
    </location>
</feature>
<dbReference type="PROSITE" id="PS51266">
    <property type="entry name" value="ZF_CHY"/>
    <property type="match status" value="1"/>
</dbReference>
<gene>
    <name evidence="9" type="ORF">A9F13_04g01749</name>
</gene>
<keyword evidence="1" id="KW-0479">Metal-binding</keyword>
<dbReference type="PANTHER" id="PTHR21319">
    <property type="entry name" value="RING FINGER AND CHY ZINC FINGER DOMAIN-CONTAINING PROTEIN 1"/>
    <property type="match status" value="1"/>
</dbReference>
<evidence type="ECO:0000256" key="1">
    <source>
        <dbReference type="ARBA" id="ARBA00022723"/>
    </source>
</evidence>
<dbReference type="InterPro" id="IPR017921">
    <property type="entry name" value="Znf_CTCHY"/>
</dbReference>
<dbReference type="SUPFAM" id="SSF57850">
    <property type="entry name" value="RING/U-box"/>
    <property type="match status" value="1"/>
</dbReference>
<dbReference type="GO" id="GO:0006511">
    <property type="term" value="P:ubiquitin-dependent protein catabolic process"/>
    <property type="evidence" value="ECO:0007669"/>
    <property type="project" value="TreeGrafter"/>
</dbReference>
<dbReference type="InterPro" id="IPR037275">
    <property type="entry name" value="Znf_CTCHY_sf"/>
</dbReference>
<dbReference type="GO" id="GO:0008270">
    <property type="term" value="F:zinc ion binding"/>
    <property type="evidence" value="ECO:0007669"/>
    <property type="project" value="UniProtKB-KW"/>
</dbReference>
<dbReference type="SUPFAM" id="SSF161245">
    <property type="entry name" value="Zinc hairpin stack"/>
    <property type="match status" value="1"/>
</dbReference>
<dbReference type="InterPro" id="IPR039512">
    <property type="entry name" value="RCHY1_zinc-ribbon"/>
</dbReference>
<dbReference type="Pfam" id="PF05495">
    <property type="entry name" value="zf-CHY"/>
    <property type="match status" value="1"/>
</dbReference>
<sequence>MAPLESDSESRPEPKTPMVLGEAQAENSDSDSYASEVDSLEEDLDQIGRLNLPKLSEYIKRDSFPHLPTLPTFASFPNFPNLPPLPTLPTLPSPPNLPSFDLPDVSKYISQYVENVTRRASLEKDKFSSETEARLANSLKIALATRIQMATFLSDLKDGISFQTAIDRLQLLTDVVHEAITLPVDDDSEAESEVESEAEIETEPVGVDEIVHREQPLITELVFPENRSDKDPVRQEGKRKRKSRVRREDILSDGYDSSVYMGSDLENVEELSREEARALTHLDSLDDFYKEDLLRQKIQKIQRLEGLSQRSKNKLVTRLMMGNYYKYMDEHPGVMGEELVIPKESEKKEDEKDVQVEEKDRSETGGKDRSETGGKDRQEIEKTEEQDDQKDNFKNTDTDAQEVKADSKKASLLSKDHTVPSRQRSNSAASYASASSASSASSEVLLTEEDQQPSFHSPGVLGCTHYQLNCKLECPTCLRWFPCRFCHDQEVTSHKLIRANVRHVLCMRCNVPQEPDTNYCVNCDEELASYFCAKCVLYDNDPAKHIYHCDKCGLCRLGLGLDKDYFHCDVCNICLSIDLREHHKCVTNTTHCNCPICSEYLFTSVSKVVFMQCGHSIHQSCYDEMVKHSYKCPVCKKTVVDAAAQFRILDSEIRSSPLPPPYNSWRCIISCNDCKGKSRCAYHIMGLKCKYCHSYNTNQLQLIKPEEAKEGTETEEEDAINNDRIASMRLIKTNLSSNFVVDERIQSEDDSGFGRMKQALLGHRDADGSIAGMFQAFVNSAIAGDSDSE</sequence>
<dbReference type="Gene3D" id="2.20.28.10">
    <property type="match status" value="1"/>
</dbReference>
<dbReference type="Proteomes" id="UP000195602">
    <property type="component" value="Unassembled WGS sequence"/>
</dbReference>
<evidence type="ECO:0000259" key="8">
    <source>
        <dbReference type="PROSITE" id="PS51270"/>
    </source>
</evidence>
<dbReference type="SUPFAM" id="SSF161219">
    <property type="entry name" value="CHY zinc finger-like"/>
    <property type="match status" value="1"/>
</dbReference>
<dbReference type="InterPro" id="IPR008913">
    <property type="entry name" value="Znf_CHY"/>
</dbReference>
<evidence type="ECO:0000313" key="9">
    <source>
        <dbReference type="EMBL" id="OVF09688.1"/>
    </source>
</evidence>
<evidence type="ECO:0000259" key="6">
    <source>
        <dbReference type="PROSITE" id="PS50089"/>
    </source>
</evidence>
<dbReference type="Gene3D" id="3.30.40.10">
    <property type="entry name" value="Zinc/RING finger domain, C3HC4 (zinc finger)"/>
    <property type="match status" value="1"/>
</dbReference>
<dbReference type="PANTHER" id="PTHR21319:SF0">
    <property type="entry name" value="AND RING FINGER DOMAIN PROTEIN, PUTATIVE (AFU_ORTHOLOGUE AFUA_1G08900)-RELATED"/>
    <property type="match status" value="1"/>
</dbReference>
<evidence type="ECO:0008006" key="11">
    <source>
        <dbReference type="Google" id="ProtNLM"/>
    </source>
</evidence>
<dbReference type="GO" id="GO:0016567">
    <property type="term" value="P:protein ubiquitination"/>
    <property type="evidence" value="ECO:0007669"/>
    <property type="project" value="TreeGrafter"/>
</dbReference>
<keyword evidence="2 4" id="KW-0863">Zinc-finger</keyword>
<dbReference type="Pfam" id="PF14599">
    <property type="entry name" value="zinc_ribbon_6"/>
    <property type="match status" value="1"/>
</dbReference>
<dbReference type="PROSITE" id="PS51270">
    <property type="entry name" value="ZF_CTCHY"/>
    <property type="match status" value="1"/>
</dbReference>
<dbReference type="EMBL" id="LYUB02000004">
    <property type="protein sequence ID" value="OVF09688.1"/>
    <property type="molecule type" value="Genomic_DNA"/>
</dbReference>
<protein>
    <recommendedName>
        <fullName evidence="11">RING finger protein</fullName>
    </recommendedName>
</protein>
<comment type="caution">
    <text evidence="9">The sequence shown here is derived from an EMBL/GenBank/DDBJ whole genome shotgun (WGS) entry which is preliminary data.</text>
</comment>
<dbReference type="Pfam" id="PF13639">
    <property type="entry name" value="zf-RING_2"/>
    <property type="match status" value="1"/>
</dbReference>
<reference evidence="9 10" key="1">
    <citation type="submission" date="2017-04" db="EMBL/GenBank/DDBJ databases">
        <title>Draft genome of the yeast Clavispora lusitaniae type strain CBS 6936.</title>
        <authorList>
            <person name="Durrens P."/>
            <person name="Klopp C."/>
            <person name="Biteau N."/>
            <person name="Fitton-Ouhabi V."/>
            <person name="Dementhon K."/>
            <person name="Accoceberry I."/>
            <person name="Sherman D.J."/>
            <person name="Noel T."/>
        </authorList>
    </citation>
    <scope>NUCLEOTIDE SEQUENCE [LARGE SCALE GENOMIC DNA]</scope>
    <source>
        <strain evidence="9 10">CBS 6936</strain>
    </source>
</reference>
<organism evidence="9 10">
    <name type="scientific">Clavispora lusitaniae</name>
    <name type="common">Candida lusitaniae</name>
    <dbReference type="NCBI Taxonomy" id="36911"/>
    <lineage>
        <taxon>Eukaryota</taxon>
        <taxon>Fungi</taxon>
        <taxon>Dikarya</taxon>
        <taxon>Ascomycota</taxon>
        <taxon>Saccharomycotina</taxon>
        <taxon>Pichiomycetes</taxon>
        <taxon>Metschnikowiaceae</taxon>
        <taxon>Clavispora</taxon>
    </lineage>
</organism>
<name>A0AA91Q2X1_CLALS</name>
<keyword evidence="3" id="KW-0862">Zinc</keyword>
<feature type="region of interest" description="Disordered" evidence="5">
    <location>
        <begin position="1"/>
        <end position="40"/>
    </location>
</feature>
<dbReference type="InterPro" id="IPR013083">
    <property type="entry name" value="Znf_RING/FYVE/PHD"/>
</dbReference>